<proteinExistence type="predicted"/>
<organism evidence="16 17">
    <name type="scientific">Catenulispora acidiphila (strain DSM 44928 / JCM 14897 / NBRC 102108 / NRRL B-24433 / ID139908)</name>
    <dbReference type="NCBI Taxonomy" id="479433"/>
    <lineage>
        <taxon>Bacteria</taxon>
        <taxon>Bacillati</taxon>
        <taxon>Actinomycetota</taxon>
        <taxon>Actinomycetes</taxon>
        <taxon>Catenulisporales</taxon>
        <taxon>Catenulisporaceae</taxon>
        <taxon>Catenulispora</taxon>
    </lineage>
</organism>
<comment type="subcellular location">
    <subcellularLocation>
        <location evidence="2">Endoplasmic reticulum membrane</location>
        <topology evidence="2">Multi-pass membrane protein</topology>
    </subcellularLocation>
</comment>
<dbReference type="GO" id="GO:0006633">
    <property type="term" value="P:fatty acid biosynthetic process"/>
    <property type="evidence" value="ECO:0007669"/>
    <property type="project" value="UniProtKB-KW"/>
</dbReference>
<evidence type="ECO:0000256" key="10">
    <source>
        <dbReference type="ARBA" id="ARBA00023002"/>
    </source>
</evidence>
<dbReference type="GO" id="GO:0005506">
    <property type="term" value="F:iron ion binding"/>
    <property type="evidence" value="ECO:0007669"/>
    <property type="project" value="InterPro"/>
</dbReference>
<evidence type="ECO:0000256" key="14">
    <source>
        <dbReference type="SAM" id="MobiDB-lite"/>
    </source>
</evidence>
<evidence type="ECO:0000256" key="8">
    <source>
        <dbReference type="ARBA" id="ARBA00022833"/>
    </source>
</evidence>
<evidence type="ECO:0000256" key="3">
    <source>
        <dbReference type="ARBA" id="ARBA00022516"/>
    </source>
</evidence>
<dbReference type="HOGENOM" id="CLU_034756_3_1_11"/>
<evidence type="ECO:0000256" key="9">
    <source>
        <dbReference type="ARBA" id="ARBA00022989"/>
    </source>
</evidence>
<evidence type="ECO:0000313" key="16">
    <source>
        <dbReference type="EMBL" id="ACU76280.1"/>
    </source>
</evidence>
<keyword evidence="7" id="KW-0276">Fatty acid metabolism</keyword>
<keyword evidence="17" id="KW-1185">Reference proteome</keyword>
<dbReference type="GO" id="GO:0080132">
    <property type="term" value="F:fatty acid 2-hydroxylase activity"/>
    <property type="evidence" value="ECO:0007669"/>
    <property type="project" value="InterPro"/>
</dbReference>
<dbReference type="Pfam" id="PF04116">
    <property type="entry name" value="FA_hydroxylase"/>
    <property type="match status" value="1"/>
</dbReference>
<evidence type="ECO:0000256" key="4">
    <source>
        <dbReference type="ARBA" id="ARBA00022692"/>
    </source>
</evidence>
<name>C7Q9W1_CATAD</name>
<dbReference type="EMBL" id="CP001700">
    <property type="protein sequence ID" value="ACU76280.1"/>
    <property type="molecule type" value="Genomic_DNA"/>
</dbReference>
<evidence type="ECO:0000313" key="17">
    <source>
        <dbReference type="Proteomes" id="UP000000851"/>
    </source>
</evidence>
<feature type="region of interest" description="Disordered" evidence="14">
    <location>
        <begin position="1"/>
        <end position="25"/>
    </location>
</feature>
<evidence type="ECO:0000256" key="11">
    <source>
        <dbReference type="ARBA" id="ARBA00023098"/>
    </source>
</evidence>
<evidence type="ECO:0000256" key="12">
    <source>
        <dbReference type="ARBA" id="ARBA00023136"/>
    </source>
</evidence>
<dbReference type="InterPro" id="IPR014430">
    <property type="entry name" value="Scs7"/>
</dbReference>
<evidence type="ECO:0000256" key="1">
    <source>
        <dbReference type="ARBA" id="ARBA00001947"/>
    </source>
</evidence>
<dbReference type="OrthoDB" id="9784228at2"/>
<evidence type="ECO:0000256" key="5">
    <source>
        <dbReference type="ARBA" id="ARBA00022723"/>
    </source>
</evidence>
<keyword evidence="9" id="KW-1133">Transmembrane helix</keyword>
<keyword evidence="5" id="KW-0479">Metal-binding</keyword>
<dbReference type="InterPro" id="IPR006694">
    <property type="entry name" value="Fatty_acid_hydroxylase"/>
</dbReference>
<feature type="compositionally biased region" description="Low complexity" evidence="14">
    <location>
        <begin position="1"/>
        <end position="17"/>
    </location>
</feature>
<evidence type="ECO:0000256" key="2">
    <source>
        <dbReference type="ARBA" id="ARBA00004477"/>
    </source>
</evidence>
<dbReference type="eggNOG" id="COG3000">
    <property type="taxonomic scope" value="Bacteria"/>
</dbReference>
<keyword evidence="13" id="KW-0275">Fatty acid biosynthesis</keyword>
<sequence>MTAVADNADNNRNASNRTVSNRTVSNRTAVTRTAFTRSGMTLREAASLFARHPNSRALAATTATAAATRLVLGKWSRRDAVAAAAILATEPFVEWMIHVHVLHRRPREKKDGAVADSLLASSHRAHHSDPRDPDLVFIPRPAVAPSIAVLALANLAGARALRPALTGFATAIASMTTYEWTHFLIHSAYRPQSSLYKTIRRTHQFHHFRNENYWFGIITPVSDKVLNTYPDKDDVAVSSTAKALDARDRIRS</sequence>
<evidence type="ECO:0000259" key="15">
    <source>
        <dbReference type="Pfam" id="PF04116"/>
    </source>
</evidence>
<keyword evidence="10" id="KW-0560">Oxidoreductase</keyword>
<keyword evidence="4" id="KW-0812">Transmembrane</keyword>
<dbReference type="KEGG" id="cai:Caci_7455"/>
<keyword evidence="8" id="KW-0862">Zinc</keyword>
<keyword evidence="11" id="KW-0443">Lipid metabolism</keyword>
<dbReference type="Proteomes" id="UP000000851">
    <property type="component" value="Chromosome"/>
</dbReference>
<keyword evidence="12" id="KW-0472">Membrane</keyword>
<dbReference type="AlphaFoldDB" id="C7Q9W1"/>
<evidence type="ECO:0000256" key="7">
    <source>
        <dbReference type="ARBA" id="ARBA00022832"/>
    </source>
</evidence>
<evidence type="ECO:0000256" key="6">
    <source>
        <dbReference type="ARBA" id="ARBA00022824"/>
    </source>
</evidence>
<keyword evidence="6" id="KW-0256">Endoplasmic reticulum</keyword>
<gene>
    <name evidence="16" type="ordered locus">Caci_7455</name>
</gene>
<dbReference type="PANTHER" id="PTHR12863">
    <property type="entry name" value="FATTY ACID HYDROXYLASE"/>
    <property type="match status" value="1"/>
</dbReference>
<dbReference type="InParanoid" id="C7Q9W1"/>
<keyword evidence="3" id="KW-0444">Lipid biosynthesis</keyword>
<comment type="cofactor">
    <cofactor evidence="1">
        <name>Zn(2+)</name>
        <dbReference type="ChEBI" id="CHEBI:29105"/>
    </cofactor>
</comment>
<protein>
    <submittedName>
        <fullName evidence="16">Fatty acid hydroxylase</fullName>
    </submittedName>
</protein>
<accession>C7Q9W1</accession>
<dbReference type="RefSeq" id="WP_015796005.1">
    <property type="nucleotide sequence ID" value="NC_013131.1"/>
</dbReference>
<dbReference type="GO" id="GO:0016020">
    <property type="term" value="C:membrane"/>
    <property type="evidence" value="ECO:0007669"/>
    <property type="project" value="InterPro"/>
</dbReference>
<dbReference type="STRING" id="479433.Caci_7455"/>
<feature type="domain" description="Fatty acid hydroxylase" evidence="15">
    <location>
        <begin position="85"/>
        <end position="228"/>
    </location>
</feature>
<evidence type="ECO:0000256" key="13">
    <source>
        <dbReference type="ARBA" id="ARBA00023160"/>
    </source>
</evidence>
<reference evidence="16 17" key="1">
    <citation type="journal article" date="2009" name="Stand. Genomic Sci.">
        <title>Complete genome sequence of Catenulispora acidiphila type strain (ID 139908).</title>
        <authorList>
            <person name="Copeland A."/>
            <person name="Lapidus A."/>
            <person name="Glavina Del Rio T."/>
            <person name="Nolan M."/>
            <person name="Lucas S."/>
            <person name="Chen F."/>
            <person name="Tice H."/>
            <person name="Cheng J.F."/>
            <person name="Bruce D."/>
            <person name="Goodwin L."/>
            <person name="Pitluck S."/>
            <person name="Mikhailova N."/>
            <person name="Pati A."/>
            <person name="Ivanova N."/>
            <person name="Mavromatis K."/>
            <person name="Chen A."/>
            <person name="Palaniappan K."/>
            <person name="Chain P."/>
            <person name="Land M."/>
            <person name="Hauser L."/>
            <person name="Chang Y.J."/>
            <person name="Jeffries C.D."/>
            <person name="Chertkov O."/>
            <person name="Brettin T."/>
            <person name="Detter J.C."/>
            <person name="Han C."/>
            <person name="Ali Z."/>
            <person name="Tindall B.J."/>
            <person name="Goker M."/>
            <person name="Bristow J."/>
            <person name="Eisen J.A."/>
            <person name="Markowitz V."/>
            <person name="Hugenholtz P."/>
            <person name="Kyrpides N.C."/>
            <person name="Klenk H.P."/>
        </authorList>
    </citation>
    <scope>NUCLEOTIDE SEQUENCE [LARGE SCALE GENOMIC DNA]</scope>
    <source>
        <strain evidence="17">DSM 44928 / JCM 14897 / NBRC 102108 / NRRL B-24433 / ID139908</strain>
    </source>
</reference>
<dbReference type="PANTHER" id="PTHR12863:SF1">
    <property type="entry name" value="FATTY ACID 2-HYDROXYLASE"/>
    <property type="match status" value="1"/>
</dbReference>